<dbReference type="InterPro" id="IPR032710">
    <property type="entry name" value="NTF2-like_dom_sf"/>
</dbReference>
<gene>
    <name evidence="1" type="ORF">SFOMI_2748</name>
</gene>
<proteinExistence type="predicted"/>
<reference evidence="1 2" key="1">
    <citation type="journal article" date="2013" name="Biodegradation">
        <title>Occurrence of 4-tert-butylphenol (4-t-BP) biodegradation in an aquatic sample caused by the presence of Spirodela polyrrhiza and isolation of a 4-t-BP-utilizing bacterium.</title>
        <authorList>
            <person name="Ogata Y."/>
            <person name="Toyama T."/>
            <person name="Yu N."/>
            <person name="Wang X."/>
            <person name="Sei K."/>
            <person name="Ike M."/>
        </authorList>
    </citation>
    <scope>NUCLEOTIDE SEQUENCE [LARGE SCALE GENOMIC DNA]</scope>
    <source>
        <strain evidence="1 2">OMI</strain>
    </source>
</reference>
<accession>A0A292ZH72</accession>
<dbReference type="Proteomes" id="UP000221538">
    <property type="component" value="Unassembled WGS sequence"/>
</dbReference>
<dbReference type="SUPFAM" id="SSF54427">
    <property type="entry name" value="NTF2-like"/>
    <property type="match status" value="1"/>
</dbReference>
<protein>
    <recommendedName>
        <fullName evidence="3">SnoaL-like domain-containing protein</fullName>
    </recommendedName>
</protein>
<evidence type="ECO:0000313" key="2">
    <source>
        <dbReference type="Proteomes" id="UP000221538"/>
    </source>
</evidence>
<dbReference type="AlphaFoldDB" id="A0A292ZH72"/>
<dbReference type="Gene3D" id="3.10.450.50">
    <property type="match status" value="1"/>
</dbReference>
<evidence type="ECO:0008006" key="3">
    <source>
        <dbReference type="Google" id="ProtNLM"/>
    </source>
</evidence>
<comment type="caution">
    <text evidence="1">The sequence shown here is derived from an EMBL/GenBank/DDBJ whole genome shotgun (WGS) entry which is preliminary data.</text>
</comment>
<organism evidence="1 2">
    <name type="scientific">Sphingobium fuliginis (strain ATCC 27551)</name>
    <dbReference type="NCBI Taxonomy" id="336203"/>
    <lineage>
        <taxon>Bacteria</taxon>
        <taxon>Pseudomonadati</taxon>
        <taxon>Pseudomonadota</taxon>
        <taxon>Alphaproteobacteria</taxon>
        <taxon>Sphingomonadales</taxon>
        <taxon>Sphingomonadaceae</taxon>
        <taxon>Sphingobium</taxon>
    </lineage>
</organism>
<reference evidence="1 2" key="2">
    <citation type="journal article" date="2013" name="Environ. Sci. Technol.">
        <title>The 4-tert-butylphenol-utilizing bacterium Sphingobium fuliginis OMI can degrade bisphenols via phenolic ring hydroxylation and meta-cleavage pathway.</title>
        <authorList>
            <person name="Ogata Y."/>
            <person name="Goda S."/>
            <person name="Toyama T."/>
            <person name="Sei K."/>
            <person name="Ike M."/>
        </authorList>
    </citation>
    <scope>NUCLEOTIDE SEQUENCE [LARGE SCALE GENOMIC DNA]</scope>
    <source>
        <strain evidence="1 2">OMI</strain>
    </source>
</reference>
<dbReference type="EMBL" id="BEWI01000032">
    <property type="protein sequence ID" value="GAY22193.1"/>
    <property type="molecule type" value="Genomic_DNA"/>
</dbReference>
<dbReference type="RefSeq" id="WP_146001618.1">
    <property type="nucleotide sequence ID" value="NZ_BEWI01000032.1"/>
</dbReference>
<evidence type="ECO:0000313" key="1">
    <source>
        <dbReference type="EMBL" id="GAY22193.1"/>
    </source>
</evidence>
<name>A0A292ZH72_SPHSA</name>
<sequence>MRYIELARQFYSVPRITAEDRVEFFKKLHDDVHYVGLGKDDVRGKAKLEALYQKYHDEKEEEGVTSLTFEIVHAAENGNTVLLDMRNTFVIGSNKFTMPFSIVLKFDEASGLVTYWQEHYEDQRAIGTPFVG</sequence>